<accession>A0AAN9HXH5</accession>
<comment type="caution">
    <text evidence="2">The sequence shown here is derived from an EMBL/GenBank/DDBJ whole genome shotgun (WGS) entry which is preliminary data.</text>
</comment>
<evidence type="ECO:0000313" key="2">
    <source>
        <dbReference type="EMBL" id="KAK7256015.1"/>
    </source>
</evidence>
<dbReference type="AlphaFoldDB" id="A0AAN9HXH5"/>
<feature type="chain" id="PRO_5043029584" description="Secreted protein" evidence="1">
    <location>
        <begin position="23"/>
        <end position="99"/>
    </location>
</feature>
<name>A0AAN9HXH5_CROPI</name>
<proteinExistence type="predicted"/>
<feature type="signal peptide" evidence="1">
    <location>
        <begin position="1"/>
        <end position="22"/>
    </location>
</feature>
<dbReference type="EMBL" id="JAYWIO010000006">
    <property type="protein sequence ID" value="KAK7256015.1"/>
    <property type="molecule type" value="Genomic_DNA"/>
</dbReference>
<reference evidence="2 3" key="1">
    <citation type="submission" date="2024-01" db="EMBL/GenBank/DDBJ databases">
        <title>The genomes of 5 underutilized Papilionoideae crops provide insights into root nodulation and disease resistanc.</title>
        <authorList>
            <person name="Yuan L."/>
        </authorList>
    </citation>
    <scope>NUCLEOTIDE SEQUENCE [LARGE SCALE GENOMIC DNA]</scope>
    <source>
        <strain evidence="2">ZHUSHIDOU_FW_LH</strain>
        <tissue evidence="2">Leaf</tissue>
    </source>
</reference>
<evidence type="ECO:0000256" key="1">
    <source>
        <dbReference type="SAM" id="SignalP"/>
    </source>
</evidence>
<keyword evidence="1" id="KW-0732">Signal</keyword>
<gene>
    <name evidence="2" type="ORF">RIF29_29446</name>
</gene>
<protein>
    <recommendedName>
        <fullName evidence="4">Secreted protein</fullName>
    </recommendedName>
</protein>
<dbReference type="Proteomes" id="UP001372338">
    <property type="component" value="Unassembled WGS sequence"/>
</dbReference>
<evidence type="ECO:0000313" key="3">
    <source>
        <dbReference type="Proteomes" id="UP001372338"/>
    </source>
</evidence>
<keyword evidence="3" id="KW-1185">Reference proteome</keyword>
<organism evidence="2 3">
    <name type="scientific">Crotalaria pallida</name>
    <name type="common">Smooth rattlebox</name>
    <name type="synonym">Crotalaria striata</name>
    <dbReference type="NCBI Taxonomy" id="3830"/>
    <lineage>
        <taxon>Eukaryota</taxon>
        <taxon>Viridiplantae</taxon>
        <taxon>Streptophyta</taxon>
        <taxon>Embryophyta</taxon>
        <taxon>Tracheophyta</taxon>
        <taxon>Spermatophyta</taxon>
        <taxon>Magnoliopsida</taxon>
        <taxon>eudicotyledons</taxon>
        <taxon>Gunneridae</taxon>
        <taxon>Pentapetalae</taxon>
        <taxon>rosids</taxon>
        <taxon>fabids</taxon>
        <taxon>Fabales</taxon>
        <taxon>Fabaceae</taxon>
        <taxon>Papilionoideae</taxon>
        <taxon>50 kb inversion clade</taxon>
        <taxon>genistoids sensu lato</taxon>
        <taxon>core genistoids</taxon>
        <taxon>Crotalarieae</taxon>
        <taxon>Crotalaria</taxon>
    </lineage>
</organism>
<sequence>MLLLLVHSAAATSLLVVHLCRCWPVASLLTPLSACCWFAHAAAANSLMSLPVLVRSSPPPPVIATGKSFYSSPSKFGKLWLKSLPKSSFFLSCFCLKQT</sequence>
<evidence type="ECO:0008006" key="4">
    <source>
        <dbReference type="Google" id="ProtNLM"/>
    </source>
</evidence>